<evidence type="ECO:0000256" key="8">
    <source>
        <dbReference type="ARBA" id="ARBA00023136"/>
    </source>
</evidence>
<dbReference type="PANTHER" id="PTHR32507:SF7">
    <property type="entry name" value="K(+)_H(+) ANTIPORTER NHAP2"/>
    <property type="match status" value="1"/>
</dbReference>
<evidence type="ECO:0000256" key="3">
    <source>
        <dbReference type="ARBA" id="ARBA00022449"/>
    </source>
</evidence>
<dbReference type="GO" id="GO:1902600">
    <property type="term" value="P:proton transmembrane transport"/>
    <property type="evidence" value="ECO:0007669"/>
    <property type="project" value="InterPro"/>
</dbReference>
<accession>X7E9E7</accession>
<dbReference type="Pfam" id="PF03471">
    <property type="entry name" value="CorC_HlyC"/>
    <property type="match status" value="1"/>
</dbReference>
<dbReference type="Gene3D" id="1.20.1530.20">
    <property type="match status" value="1"/>
</dbReference>
<evidence type="ECO:0000256" key="6">
    <source>
        <dbReference type="ARBA" id="ARBA00022989"/>
    </source>
</evidence>
<keyword evidence="11" id="KW-1185">Reference proteome</keyword>
<keyword evidence="3" id="KW-0050">Antiport</keyword>
<keyword evidence="2" id="KW-0813">Transport</keyword>
<dbReference type="GO" id="GO:0005886">
    <property type="term" value="C:plasma membrane"/>
    <property type="evidence" value="ECO:0007669"/>
    <property type="project" value="UniProtKB-SubCell"/>
</dbReference>
<name>X7E9E7_9GAMM</name>
<dbReference type="InterPro" id="IPR038770">
    <property type="entry name" value="Na+/solute_symporter_sf"/>
</dbReference>
<evidence type="ECO:0000259" key="9">
    <source>
        <dbReference type="SMART" id="SM01091"/>
    </source>
</evidence>
<dbReference type="InterPro" id="IPR036318">
    <property type="entry name" value="FAD-bd_PCMH-like_sf"/>
</dbReference>
<keyword evidence="8" id="KW-0472">Membrane</keyword>
<dbReference type="NCBIfam" id="NF003715">
    <property type="entry name" value="PRK05326.1-2"/>
    <property type="match status" value="1"/>
</dbReference>
<dbReference type="InterPro" id="IPR016169">
    <property type="entry name" value="FAD-bd_PCMH_sub2"/>
</dbReference>
<evidence type="ECO:0000313" key="11">
    <source>
        <dbReference type="Proteomes" id="UP000054058"/>
    </source>
</evidence>
<dbReference type="PANTHER" id="PTHR32507">
    <property type="entry name" value="NA(+)/H(+) ANTIPORTER 1"/>
    <property type="match status" value="1"/>
</dbReference>
<gene>
    <name evidence="10" type="primary">cvrA</name>
    <name evidence="10" type="ORF">MUS1_02300</name>
</gene>
<dbReference type="PATRIC" id="fig|1122207.3.peg.472"/>
<dbReference type="NCBIfam" id="NF003714">
    <property type="entry name" value="PRK05326.1-1"/>
    <property type="match status" value="1"/>
</dbReference>
<dbReference type="AlphaFoldDB" id="X7E9E7"/>
<evidence type="ECO:0000256" key="1">
    <source>
        <dbReference type="ARBA" id="ARBA00004651"/>
    </source>
</evidence>
<keyword evidence="6" id="KW-1133">Transmembrane helix</keyword>
<dbReference type="SMART" id="SM01091">
    <property type="entry name" value="CorC_HlyC"/>
    <property type="match status" value="1"/>
</dbReference>
<comment type="subcellular location">
    <subcellularLocation>
        <location evidence="1">Cell membrane</location>
        <topology evidence="1">Multi-pass membrane protein</topology>
    </subcellularLocation>
</comment>
<protein>
    <submittedName>
        <fullName evidence="10">Potassium:proton antiporter</fullName>
    </submittedName>
</protein>
<evidence type="ECO:0000313" key="10">
    <source>
        <dbReference type="EMBL" id="ETX12445.1"/>
    </source>
</evidence>
<dbReference type="InterPro" id="IPR006153">
    <property type="entry name" value="Cation/H_exchanger_TM"/>
</dbReference>
<dbReference type="GO" id="GO:0050660">
    <property type="term" value="F:flavin adenine dinucleotide binding"/>
    <property type="evidence" value="ECO:0007669"/>
    <property type="project" value="InterPro"/>
</dbReference>
<organism evidence="10 11">
    <name type="scientific">Marinomonas ushuaiensis DSM 15871</name>
    <dbReference type="NCBI Taxonomy" id="1122207"/>
    <lineage>
        <taxon>Bacteria</taxon>
        <taxon>Pseudomonadati</taxon>
        <taxon>Pseudomonadota</taxon>
        <taxon>Gammaproteobacteria</taxon>
        <taxon>Oceanospirillales</taxon>
        <taxon>Oceanospirillaceae</taxon>
        <taxon>Marinomonas</taxon>
    </lineage>
</organism>
<keyword evidence="5" id="KW-0812">Transmembrane</keyword>
<reference evidence="10 11" key="1">
    <citation type="submission" date="2014-01" db="EMBL/GenBank/DDBJ databases">
        <title>Marinomonas ushuaiensis DSM 15871 Genome Sequencing.</title>
        <authorList>
            <person name="Lai Q."/>
            <person name="Shao Z.S."/>
        </authorList>
    </citation>
    <scope>NUCLEOTIDE SEQUENCE [LARGE SCALE GENOMIC DNA]</scope>
    <source>
        <strain evidence="10 11">DSM 15871</strain>
    </source>
</reference>
<keyword evidence="7" id="KW-0406">Ion transport</keyword>
<evidence type="ECO:0000256" key="2">
    <source>
        <dbReference type="ARBA" id="ARBA00022448"/>
    </source>
</evidence>
<dbReference type="Proteomes" id="UP000054058">
    <property type="component" value="Unassembled WGS sequence"/>
</dbReference>
<dbReference type="GO" id="GO:0015297">
    <property type="term" value="F:antiporter activity"/>
    <property type="evidence" value="ECO:0007669"/>
    <property type="project" value="UniProtKB-KW"/>
</dbReference>
<dbReference type="SUPFAM" id="SSF56176">
    <property type="entry name" value="FAD-binding/transporter-associated domain-like"/>
    <property type="match status" value="1"/>
</dbReference>
<keyword evidence="4" id="KW-1003">Cell membrane</keyword>
<evidence type="ECO:0000256" key="5">
    <source>
        <dbReference type="ARBA" id="ARBA00022692"/>
    </source>
</evidence>
<sequence length="579" mass="61623">MATIDTNGFIFLAGILLLVSILASSLTVRVGLPLLLVFLGMGMLAGEEGVGGLAFDNPNLAFFVGNLALAVILLDGGMRTKTSTFRVALWPSFSLATLGVVLTTTAVGSFAAWLLDVKLIYGLLLGAIVGSTDAAAVFNLLRNSGVNLNERVGGTLEIESGANDPMAILLVVMLTGLLQSSNHLGVLAFLGQMLQQFAIGGVAGLLGGKLLLLVLRKVPLVEGLYALLIISFGLAVFSGVNIIGGSGFLAVYLVGLTVGNGRIKQLESISQVMDGLAWLAQAGMFLLLGLLVTPSSLLIHGFEAVAIAAFLIFIARPVAVMICLLPFDFRWPERLYISWVGLRGAVPIVLALYPVIAGLTNSELLFEITFTVVLISLLLQGSTVAWMARWLKVVVPPAPAPTTSFSLIDDVSSHHSLELYEFLVQAESVRIPAAIVQNIPSETVSTPQLVALVRNQQPIVVNAETALKSGDRIWMLLHPEDVNDVALIFSQQSSGSFLLQNFFGEFAIRGDASLLDLAKVYGVSIEGIGEDDTAAELLQKQYGKSLVVGDRASFGNLRLTIREMKGNQIEVIGLKLQNK</sequence>
<evidence type="ECO:0000256" key="7">
    <source>
        <dbReference type="ARBA" id="ARBA00023065"/>
    </source>
</evidence>
<dbReference type="Gene3D" id="3.30.465.10">
    <property type="match status" value="1"/>
</dbReference>
<dbReference type="RefSeq" id="WP_211236411.1">
    <property type="nucleotide sequence ID" value="NZ_JAMB01000001.1"/>
</dbReference>
<evidence type="ECO:0000256" key="4">
    <source>
        <dbReference type="ARBA" id="ARBA00022475"/>
    </source>
</evidence>
<proteinExistence type="predicted"/>
<comment type="caution">
    <text evidence="10">The sequence shown here is derived from an EMBL/GenBank/DDBJ whole genome shotgun (WGS) entry which is preliminary data.</text>
</comment>
<dbReference type="eggNOG" id="COG3263">
    <property type="taxonomic scope" value="Bacteria"/>
</dbReference>
<dbReference type="InterPro" id="IPR005170">
    <property type="entry name" value="Transptr-assoc_dom"/>
</dbReference>
<dbReference type="EMBL" id="JAMB01000001">
    <property type="protein sequence ID" value="ETX12445.1"/>
    <property type="molecule type" value="Genomic_DNA"/>
</dbReference>
<dbReference type="NCBIfam" id="NF003716">
    <property type="entry name" value="PRK05326.1-3"/>
    <property type="match status" value="1"/>
</dbReference>
<dbReference type="STRING" id="1122207.MUS1_02300"/>
<dbReference type="Pfam" id="PF00999">
    <property type="entry name" value="Na_H_Exchanger"/>
    <property type="match status" value="1"/>
</dbReference>
<feature type="domain" description="Transporter-associated" evidence="9">
    <location>
        <begin position="499"/>
        <end position="578"/>
    </location>
</feature>